<comment type="caution">
    <text evidence="3">The sequence shown here is derived from an EMBL/GenBank/DDBJ whole genome shotgun (WGS) entry which is preliminary data.</text>
</comment>
<evidence type="ECO:0000313" key="3">
    <source>
        <dbReference type="EMBL" id="KAH9366359.1"/>
    </source>
</evidence>
<proteinExistence type="predicted"/>
<feature type="region of interest" description="Disordered" evidence="2">
    <location>
        <begin position="31"/>
        <end position="63"/>
    </location>
</feature>
<evidence type="ECO:0000313" key="4">
    <source>
        <dbReference type="Proteomes" id="UP000821853"/>
    </source>
</evidence>
<dbReference type="Proteomes" id="UP000821853">
    <property type="component" value="Chromosome 2"/>
</dbReference>
<feature type="compositionally biased region" description="Basic and acidic residues" evidence="2">
    <location>
        <begin position="52"/>
        <end position="61"/>
    </location>
</feature>
<protein>
    <submittedName>
        <fullName evidence="3">Uncharacterized protein</fullName>
    </submittedName>
</protein>
<evidence type="ECO:0000256" key="2">
    <source>
        <dbReference type="SAM" id="MobiDB-lite"/>
    </source>
</evidence>
<dbReference type="AlphaFoldDB" id="A0A9J6FU55"/>
<evidence type="ECO:0000256" key="1">
    <source>
        <dbReference type="SAM" id="Coils"/>
    </source>
</evidence>
<feature type="coiled-coil region" evidence="1">
    <location>
        <begin position="100"/>
        <end position="127"/>
    </location>
</feature>
<dbReference type="EMBL" id="JABSTR010000004">
    <property type="protein sequence ID" value="KAH9366359.1"/>
    <property type="molecule type" value="Genomic_DNA"/>
</dbReference>
<name>A0A9J6FU55_HAELO</name>
<sequence>MRESQTTINEIATLFLRQERCLERCRVTNSTTHLTAQPPPRSTQAASAGRRGSHDGRRATADSDCTDVATCPAVHPGTEVEYNVDLGDLKKRRLTSMRSIQELARGFKALERRVAALERSMEEIRARGLFQVEGHRRTRTSRALVSSDGNHRSCTKMLKATVAVVREVDSGSEKGEEGPEQTL</sequence>
<keyword evidence="4" id="KW-1185">Reference proteome</keyword>
<organism evidence="3 4">
    <name type="scientific">Haemaphysalis longicornis</name>
    <name type="common">Bush tick</name>
    <dbReference type="NCBI Taxonomy" id="44386"/>
    <lineage>
        <taxon>Eukaryota</taxon>
        <taxon>Metazoa</taxon>
        <taxon>Ecdysozoa</taxon>
        <taxon>Arthropoda</taxon>
        <taxon>Chelicerata</taxon>
        <taxon>Arachnida</taxon>
        <taxon>Acari</taxon>
        <taxon>Parasitiformes</taxon>
        <taxon>Ixodida</taxon>
        <taxon>Ixodoidea</taxon>
        <taxon>Ixodidae</taxon>
        <taxon>Haemaphysalinae</taxon>
        <taxon>Haemaphysalis</taxon>
    </lineage>
</organism>
<gene>
    <name evidence="3" type="ORF">HPB48_022344</name>
</gene>
<reference evidence="3 4" key="1">
    <citation type="journal article" date="2020" name="Cell">
        <title>Large-Scale Comparative Analyses of Tick Genomes Elucidate Their Genetic Diversity and Vector Capacities.</title>
        <authorList>
            <consortium name="Tick Genome and Microbiome Consortium (TIGMIC)"/>
            <person name="Jia N."/>
            <person name="Wang J."/>
            <person name="Shi W."/>
            <person name="Du L."/>
            <person name="Sun Y."/>
            <person name="Zhan W."/>
            <person name="Jiang J.F."/>
            <person name="Wang Q."/>
            <person name="Zhang B."/>
            <person name="Ji P."/>
            <person name="Bell-Sakyi L."/>
            <person name="Cui X.M."/>
            <person name="Yuan T.T."/>
            <person name="Jiang B.G."/>
            <person name="Yang W.F."/>
            <person name="Lam T.T."/>
            <person name="Chang Q.C."/>
            <person name="Ding S.J."/>
            <person name="Wang X.J."/>
            <person name="Zhu J.G."/>
            <person name="Ruan X.D."/>
            <person name="Zhao L."/>
            <person name="Wei J.T."/>
            <person name="Ye R.Z."/>
            <person name="Que T.C."/>
            <person name="Du C.H."/>
            <person name="Zhou Y.H."/>
            <person name="Cheng J.X."/>
            <person name="Dai P.F."/>
            <person name="Guo W.B."/>
            <person name="Han X.H."/>
            <person name="Huang E.J."/>
            <person name="Li L.F."/>
            <person name="Wei W."/>
            <person name="Gao Y.C."/>
            <person name="Liu J.Z."/>
            <person name="Shao H.Z."/>
            <person name="Wang X."/>
            <person name="Wang C.C."/>
            <person name="Yang T.C."/>
            <person name="Huo Q.B."/>
            <person name="Li W."/>
            <person name="Chen H.Y."/>
            <person name="Chen S.E."/>
            <person name="Zhou L.G."/>
            <person name="Ni X.B."/>
            <person name="Tian J.H."/>
            <person name="Sheng Y."/>
            <person name="Liu T."/>
            <person name="Pan Y.S."/>
            <person name="Xia L.Y."/>
            <person name="Li J."/>
            <person name="Zhao F."/>
            <person name="Cao W.C."/>
        </authorList>
    </citation>
    <scope>NUCLEOTIDE SEQUENCE [LARGE SCALE GENOMIC DNA]</scope>
    <source>
        <strain evidence="3">HaeL-2018</strain>
    </source>
</reference>
<accession>A0A9J6FU55</accession>
<dbReference type="VEuPathDB" id="VectorBase:HLOH_058921"/>
<keyword evidence="1" id="KW-0175">Coiled coil</keyword>